<proteinExistence type="predicted"/>
<dbReference type="AlphaFoldDB" id="A0A174JNJ4"/>
<evidence type="ECO:0000313" key="1">
    <source>
        <dbReference type="EMBL" id="CUO98735.1"/>
    </source>
</evidence>
<name>A0A174JNJ4_9BACE</name>
<evidence type="ECO:0000313" key="2">
    <source>
        <dbReference type="Proteomes" id="UP000095517"/>
    </source>
</evidence>
<dbReference type="RefSeq" id="WP_055279677.1">
    <property type="nucleotide sequence ID" value="NZ_CABIXA010000022.1"/>
</dbReference>
<dbReference type="Proteomes" id="UP000095517">
    <property type="component" value="Unassembled WGS sequence"/>
</dbReference>
<dbReference type="EMBL" id="CYZH01000022">
    <property type="protein sequence ID" value="CUO98735.1"/>
    <property type="molecule type" value="Genomic_DNA"/>
</dbReference>
<reference evidence="1 2" key="1">
    <citation type="submission" date="2015-09" db="EMBL/GenBank/DDBJ databases">
        <authorList>
            <consortium name="Pathogen Informatics"/>
        </authorList>
    </citation>
    <scope>NUCLEOTIDE SEQUENCE [LARGE SCALE GENOMIC DNA]</scope>
    <source>
        <strain evidence="1 2">2789STDY5608840</strain>
    </source>
</reference>
<sequence length="81" mass="9655">MILATDKMVFVTDQDNSNEYIESLITEYGTNQYCIKIDRTLNPPYYQLFHEWKEGKRKLNRELFSSSKLGKIVNYINENIQ</sequence>
<organism evidence="1 2">
    <name type="scientific">Bacteroides finegoldii</name>
    <dbReference type="NCBI Taxonomy" id="338188"/>
    <lineage>
        <taxon>Bacteria</taxon>
        <taxon>Pseudomonadati</taxon>
        <taxon>Bacteroidota</taxon>
        <taxon>Bacteroidia</taxon>
        <taxon>Bacteroidales</taxon>
        <taxon>Bacteroidaceae</taxon>
        <taxon>Bacteroides</taxon>
    </lineage>
</organism>
<dbReference type="STRING" id="338188.ERS852397_03262"/>
<accession>A0A174JNJ4</accession>
<protein>
    <submittedName>
        <fullName evidence="1">Uncharacterized protein</fullName>
    </submittedName>
</protein>
<gene>
    <name evidence="1" type="ORF">ERS852397_03262</name>
</gene>